<dbReference type="Proteomes" id="UP000003174">
    <property type="component" value="Unassembled WGS sequence"/>
</dbReference>
<reference evidence="1 2" key="2">
    <citation type="submission" date="2009-02" db="EMBL/GenBank/DDBJ databases">
        <title>Draft genome sequence of Eubacterium hallii (DSM 3353).</title>
        <authorList>
            <person name="Sudarsanam P."/>
            <person name="Ley R."/>
            <person name="Guruge J."/>
            <person name="Turnbaugh P.J."/>
            <person name="Mahowald M."/>
            <person name="Liep D."/>
            <person name="Gordon J."/>
        </authorList>
    </citation>
    <scope>NUCLEOTIDE SEQUENCE [LARGE SCALE GENOMIC DNA]</scope>
    <source>
        <strain evidence="1 2">DSM 3353</strain>
    </source>
</reference>
<proteinExistence type="predicted"/>
<name>C0EX55_9FIRM</name>
<dbReference type="eggNOG" id="ENOG5033P3A">
    <property type="taxonomic scope" value="Bacteria"/>
</dbReference>
<protein>
    <submittedName>
        <fullName evidence="1">Uncharacterized protein</fullName>
    </submittedName>
</protein>
<sequence>MDRFIKECDYMSNVKERIFGAVTIMSDEDAEKVWNLIQATFLLNNVEEVTPDPDEIAALNAYHSGDPDYQPAMSQEEVLKELGL</sequence>
<gene>
    <name evidence="1" type="ORF">EUBHAL_01996</name>
</gene>
<evidence type="ECO:0000313" key="2">
    <source>
        <dbReference type="Proteomes" id="UP000003174"/>
    </source>
</evidence>
<accession>C0EX55</accession>
<dbReference type="EMBL" id="ACEP01000089">
    <property type="protein sequence ID" value="EEG36150.1"/>
    <property type="molecule type" value="Genomic_DNA"/>
</dbReference>
<organism evidence="1 2">
    <name type="scientific">Anaerobutyricum hallii DSM 3353</name>
    <dbReference type="NCBI Taxonomy" id="411469"/>
    <lineage>
        <taxon>Bacteria</taxon>
        <taxon>Bacillati</taxon>
        <taxon>Bacillota</taxon>
        <taxon>Clostridia</taxon>
        <taxon>Lachnospirales</taxon>
        <taxon>Lachnospiraceae</taxon>
        <taxon>Anaerobutyricum</taxon>
    </lineage>
</organism>
<dbReference type="AlphaFoldDB" id="C0EX55"/>
<evidence type="ECO:0000313" key="1">
    <source>
        <dbReference type="EMBL" id="EEG36150.1"/>
    </source>
</evidence>
<comment type="caution">
    <text evidence="1">The sequence shown here is derived from an EMBL/GenBank/DDBJ whole genome shotgun (WGS) entry which is preliminary data.</text>
</comment>
<reference evidence="1 2" key="1">
    <citation type="submission" date="2009-01" db="EMBL/GenBank/DDBJ databases">
        <authorList>
            <person name="Fulton L."/>
            <person name="Clifton S."/>
            <person name="Fulton B."/>
            <person name="Xu J."/>
            <person name="Minx P."/>
            <person name="Pepin K.H."/>
            <person name="Johnson M."/>
            <person name="Bhonagiri V."/>
            <person name="Nash W.E."/>
            <person name="Mardis E.R."/>
            <person name="Wilson R.K."/>
        </authorList>
    </citation>
    <scope>NUCLEOTIDE SEQUENCE [LARGE SCALE GENOMIC DNA]</scope>
    <source>
        <strain evidence="1 2">DSM 3353</strain>
    </source>
</reference>